<proteinExistence type="predicted"/>
<protein>
    <submittedName>
        <fullName evidence="1">Uncharacterized protein</fullName>
    </submittedName>
</protein>
<evidence type="ECO:0000313" key="2">
    <source>
        <dbReference type="Proteomes" id="UP000186922"/>
    </source>
</evidence>
<name>A0A1D1VSK3_RAMVA</name>
<dbReference type="Proteomes" id="UP000186922">
    <property type="component" value="Unassembled WGS sequence"/>
</dbReference>
<sequence length="118" mass="13837">MNFLDVAHRLPCVMKRTTPGFSGFPWPTTHGAFLSGVRGLLSIAFFINPNNPPHRVMLKLMKWELSRWTHPARLCKWRRLRAGITRTCATRDNDLLQFVCPVAKYRLMSYERLQFVLY</sequence>
<comment type="caution">
    <text evidence="1">The sequence shown here is derived from an EMBL/GenBank/DDBJ whole genome shotgun (WGS) entry which is preliminary data.</text>
</comment>
<organism evidence="1 2">
    <name type="scientific">Ramazzottius varieornatus</name>
    <name type="common">Water bear</name>
    <name type="synonym">Tardigrade</name>
    <dbReference type="NCBI Taxonomy" id="947166"/>
    <lineage>
        <taxon>Eukaryota</taxon>
        <taxon>Metazoa</taxon>
        <taxon>Ecdysozoa</taxon>
        <taxon>Tardigrada</taxon>
        <taxon>Eutardigrada</taxon>
        <taxon>Parachela</taxon>
        <taxon>Hypsibioidea</taxon>
        <taxon>Ramazzottiidae</taxon>
        <taxon>Ramazzottius</taxon>
    </lineage>
</organism>
<dbReference type="EMBL" id="BDGG01000008">
    <property type="protein sequence ID" value="GAV02708.1"/>
    <property type="molecule type" value="Genomic_DNA"/>
</dbReference>
<evidence type="ECO:0000313" key="1">
    <source>
        <dbReference type="EMBL" id="GAV02708.1"/>
    </source>
</evidence>
<dbReference type="AlphaFoldDB" id="A0A1D1VSK3"/>
<accession>A0A1D1VSK3</accession>
<gene>
    <name evidence="1" type="primary">RvY_13239-1</name>
    <name evidence="1" type="synonym">RvY_13239.1</name>
    <name evidence="1" type="ORF">RvY_13239</name>
</gene>
<reference evidence="1 2" key="1">
    <citation type="journal article" date="2016" name="Nat. Commun.">
        <title>Extremotolerant tardigrade genome and improved radiotolerance of human cultured cells by tardigrade-unique protein.</title>
        <authorList>
            <person name="Hashimoto T."/>
            <person name="Horikawa D.D."/>
            <person name="Saito Y."/>
            <person name="Kuwahara H."/>
            <person name="Kozuka-Hata H."/>
            <person name="Shin-I T."/>
            <person name="Minakuchi Y."/>
            <person name="Ohishi K."/>
            <person name="Motoyama A."/>
            <person name="Aizu T."/>
            <person name="Enomoto A."/>
            <person name="Kondo K."/>
            <person name="Tanaka S."/>
            <person name="Hara Y."/>
            <person name="Koshikawa S."/>
            <person name="Sagara H."/>
            <person name="Miura T."/>
            <person name="Yokobori S."/>
            <person name="Miyagawa K."/>
            <person name="Suzuki Y."/>
            <person name="Kubo T."/>
            <person name="Oyama M."/>
            <person name="Kohara Y."/>
            <person name="Fujiyama A."/>
            <person name="Arakawa K."/>
            <person name="Katayama T."/>
            <person name="Toyoda A."/>
            <person name="Kunieda T."/>
        </authorList>
    </citation>
    <scope>NUCLEOTIDE SEQUENCE [LARGE SCALE GENOMIC DNA]</scope>
    <source>
        <strain evidence="1 2">YOKOZUNA-1</strain>
    </source>
</reference>
<keyword evidence="2" id="KW-1185">Reference proteome</keyword>